<proteinExistence type="predicted"/>
<keyword evidence="1" id="KW-0812">Transmembrane</keyword>
<sequence>MILTKLCFWFYGNRCVLSLYENNTYFATTAQLLVKTLTNTKLKDEDMELILINIMILIILNKLFLLLLLSYYKLPFLQKYIS</sequence>
<name>A0A6C0HXA0_9ZZZZ</name>
<dbReference type="AlphaFoldDB" id="A0A6C0HXA0"/>
<organism evidence="2">
    <name type="scientific">viral metagenome</name>
    <dbReference type="NCBI Taxonomy" id="1070528"/>
    <lineage>
        <taxon>unclassified sequences</taxon>
        <taxon>metagenomes</taxon>
        <taxon>organismal metagenomes</taxon>
    </lineage>
</organism>
<dbReference type="EMBL" id="MN740032">
    <property type="protein sequence ID" value="QHT85112.1"/>
    <property type="molecule type" value="Genomic_DNA"/>
</dbReference>
<evidence type="ECO:0000313" key="2">
    <source>
        <dbReference type="EMBL" id="QHT85112.1"/>
    </source>
</evidence>
<reference evidence="2" key="1">
    <citation type="journal article" date="2020" name="Nature">
        <title>Giant virus diversity and host interactions through global metagenomics.</title>
        <authorList>
            <person name="Schulz F."/>
            <person name="Roux S."/>
            <person name="Paez-Espino D."/>
            <person name="Jungbluth S."/>
            <person name="Walsh D.A."/>
            <person name="Denef V.J."/>
            <person name="McMahon K.D."/>
            <person name="Konstantinidis K.T."/>
            <person name="Eloe-Fadrosh E.A."/>
            <person name="Kyrpides N.C."/>
            <person name="Woyke T."/>
        </authorList>
    </citation>
    <scope>NUCLEOTIDE SEQUENCE</scope>
    <source>
        <strain evidence="2">GVMAG-M-3300023184-178</strain>
    </source>
</reference>
<evidence type="ECO:0000256" key="1">
    <source>
        <dbReference type="SAM" id="Phobius"/>
    </source>
</evidence>
<feature type="transmembrane region" description="Helical" evidence="1">
    <location>
        <begin position="50"/>
        <end position="72"/>
    </location>
</feature>
<keyword evidence="1" id="KW-0472">Membrane</keyword>
<keyword evidence="1" id="KW-1133">Transmembrane helix</keyword>
<protein>
    <submittedName>
        <fullName evidence="2">Uncharacterized protein</fullName>
    </submittedName>
</protein>
<accession>A0A6C0HXA0</accession>